<dbReference type="PANTHER" id="PTHR33142:SF66">
    <property type="entry name" value="CYCLIN-DEPENDENT PROTEIN KINASE INHIBITOR SMR3"/>
    <property type="match status" value="1"/>
</dbReference>
<keyword evidence="2" id="KW-0131">Cell cycle</keyword>
<keyword evidence="1" id="KW-0649">Protein kinase inhibitor</keyword>
<accession>A0AAV6P4K0</accession>
<evidence type="ECO:0000256" key="1">
    <source>
        <dbReference type="ARBA" id="ARBA00023013"/>
    </source>
</evidence>
<dbReference type="AlphaFoldDB" id="A0AAV6P4K0"/>
<evidence type="ECO:0000256" key="2">
    <source>
        <dbReference type="ARBA" id="ARBA00023306"/>
    </source>
</evidence>
<proteinExistence type="predicted"/>
<keyword evidence="4" id="KW-1185">Reference proteome</keyword>
<evidence type="ECO:0000313" key="4">
    <source>
        <dbReference type="Proteomes" id="UP000685013"/>
    </source>
</evidence>
<dbReference type="Proteomes" id="UP000685013">
    <property type="component" value="Chromosome 1"/>
</dbReference>
<name>A0AAV6P4K0_9ROSI</name>
<sequence>MALFNSTILLSENDVSAMEFTFLLTYLTSKHQDHDLDHESKSVEDDDNGFKTPTSLEHKIPASLRCPMAPRKPKSRPMMKRKAVERQRLFLDLSSEIQSLFPADFLVGLGGMKILMVVKCVKIDVEDIKERWEEEEIRNGRPCPLVAPNITSIKLEACESTVKPSHVSNHKLVERDIDSN</sequence>
<dbReference type="InterPro" id="IPR040389">
    <property type="entry name" value="SMR"/>
</dbReference>
<organism evidence="3 4">
    <name type="scientific">Cucurbita argyrosperma subsp. sororia</name>
    <dbReference type="NCBI Taxonomy" id="37648"/>
    <lineage>
        <taxon>Eukaryota</taxon>
        <taxon>Viridiplantae</taxon>
        <taxon>Streptophyta</taxon>
        <taxon>Embryophyta</taxon>
        <taxon>Tracheophyta</taxon>
        <taxon>Spermatophyta</taxon>
        <taxon>Magnoliopsida</taxon>
        <taxon>eudicotyledons</taxon>
        <taxon>Gunneridae</taxon>
        <taxon>Pentapetalae</taxon>
        <taxon>rosids</taxon>
        <taxon>fabids</taxon>
        <taxon>Cucurbitales</taxon>
        <taxon>Cucurbitaceae</taxon>
        <taxon>Cucurbiteae</taxon>
        <taxon>Cucurbita</taxon>
    </lineage>
</organism>
<protein>
    <submittedName>
        <fullName evidence="3">Uncharacterized protein</fullName>
    </submittedName>
</protein>
<dbReference type="GO" id="GO:0004860">
    <property type="term" value="F:protein kinase inhibitor activity"/>
    <property type="evidence" value="ECO:0007669"/>
    <property type="project" value="UniProtKB-KW"/>
</dbReference>
<reference evidence="3 4" key="1">
    <citation type="journal article" date="2021" name="Hortic Res">
        <title>The domestication of Cucurbita argyrosperma as revealed by the genome of its wild relative.</title>
        <authorList>
            <person name="Barrera-Redondo J."/>
            <person name="Sanchez-de la Vega G."/>
            <person name="Aguirre-Liguori J.A."/>
            <person name="Castellanos-Morales G."/>
            <person name="Gutierrez-Guerrero Y.T."/>
            <person name="Aguirre-Dugua X."/>
            <person name="Aguirre-Planter E."/>
            <person name="Tenaillon M.I."/>
            <person name="Lira-Saade R."/>
            <person name="Eguiarte L.E."/>
        </authorList>
    </citation>
    <scope>NUCLEOTIDE SEQUENCE [LARGE SCALE GENOMIC DNA]</scope>
    <source>
        <strain evidence="3">JBR-2021</strain>
    </source>
</reference>
<dbReference type="GO" id="GO:0032875">
    <property type="term" value="P:regulation of DNA endoreduplication"/>
    <property type="evidence" value="ECO:0007669"/>
    <property type="project" value="InterPro"/>
</dbReference>
<dbReference type="EMBL" id="JAGKQH010000001">
    <property type="protein sequence ID" value="KAG6607237.1"/>
    <property type="molecule type" value="Genomic_DNA"/>
</dbReference>
<evidence type="ECO:0000313" key="3">
    <source>
        <dbReference type="EMBL" id="KAG6607237.1"/>
    </source>
</evidence>
<gene>
    <name evidence="3" type="ORF">SDJN03_00579</name>
</gene>
<comment type="caution">
    <text evidence="3">The sequence shown here is derived from an EMBL/GenBank/DDBJ whole genome shotgun (WGS) entry which is preliminary data.</text>
</comment>
<dbReference type="GO" id="GO:0005634">
    <property type="term" value="C:nucleus"/>
    <property type="evidence" value="ECO:0007669"/>
    <property type="project" value="TreeGrafter"/>
</dbReference>
<feature type="non-terminal residue" evidence="3">
    <location>
        <position position="1"/>
    </location>
</feature>
<dbReference type="PANTHER" id="PTHR33142">
    <property type="entry name" value="CYCLIN-DEPENDENT PROTEIN KINASE INHIBITOR SMR13"/>
    <property type="match status" value="1"/>
</dbReference>